<comment type="caution">
    <text evidence="3">The sequence shown here is derived from an EMBL/GenBank/DDBJ whole genome shotgun (WGS) entry which is preliminary data.</text>
</comment>
<proteinExistence type="predicted"/>
<dbReference type="RefSeq" id="WP_310281282.1">
    <property type="nucleotide sequence ID" value="NZ_JAVDWR010000021.1"/>
</dbReference>
<dbReference type="Gene3D" id="3.30.1450.10">
    <property type="match status" value="1"/>
</dbReference>
<evidence type="ECO:0000313" key="4">
    <source>
        <dbReference type="Proteomes" id="UP001257909"/>
    </source>
</evidence>
<gene>
    <name evidence="3" type="ORF">J2W69_003754</name>
</gene>
<dbReference type="Proteomes" id="UP001257909">
    <property type="component" value="Unassembled WGS sequence"/>
</dbReference>
<feature type="chain" id="PRO_5046826656" evidence="2">
    <location>
        <begin position="23"/>
        <end position="122"/>
    </location>
</feature>
<dbReference type="InterPro" id="IPR021534">
    <property type="entry name" value="DUF3192"/>
</dbReference>
<protein>
    <submittedName>
        <fullName evidence="3">Outer membrane protein assembly factor BamE (Lipoprotein component of BamABCDE complex)</fullName>
    </submittedName>
</protein>
<accession>A0ABU1W4F1</accession>
<keyword evidence="1 2" id="KW-0732">Signal</keyword>
<sequence>MNYLKVLTVATAMMALSGCVVAIGGKDENSSSNNSSWKKAQKLNNQVISQLNLGTALDSVRGQLGTPDFSESFREGDNETVVLFYRTHHQHSDGETTKDECTPLVFKNAVLTGWGEKAYRQL</sequence>
<evidence type="ECO:0000313" key="3">
    <source>
        <dbReference type="EMBL" id="MDR7122777.1"/>
    </source>
</evidence>
<organism evidence="3 4">
    <name type="scientific">Rheinheimera soli</name>
    <dbReference type="NCBI Taxonomy" id="443616"/>
    <lineage>
        <taxon>Bacteria</taxon>
        <taxon>Pseudomonadati</taxon>
        <taxon>Pseudomonadota</taxon>
        <taxon>Gammaproteobacteria</taxon>
        <taxon>Chromatiales</taxon>
        <taxon>Chromatiaceae</taxon>
        <taxon>Rheinheimera</taxon>
    </lineage>
</organism>
<evidence type="ECO:0000256" key="2">
    <source>
        <dbReference type="SAM" id="SignalP"/>
    </source>
</evidence>
<feature type="signal peptide" evidence="2">
    <location>
        <begin position="1"/>
        <end position="22"/>
    </location>
</feature>
<dbReference type="Pfam" id="PF11399">
    <property type="entry name" value="DUF3192"/>
    <property type="match status" value="1"/>
</dbReference>
<name>A0ABU1W4F1_9GAMM</name>
<reference evidence="3 4" key="1">
    <citation type="submission" date="2023-07" db="EMBL/GenBank/DDBJ databases">
        <title>Sorghum-associated microbial communities from plants grown in Nebraska, USA.</title>
        <authorList>
            <person name="Schachtman D."/>
        </authorList>
    </citation>
    <scope>NUCLEOTIDE SEQUENCE [LARGE SCALE GENOMIC DNA]</scope>
    <source>
        <strain evidence="3 4">4138</strain>
    </source>
</reference>
<dbReference type="EMBL" id="JAVDWR010000021">
    <property type="protein sequence ID" value="MDR7122777.1"/>
    <property type="molecule type" value="Genomic_DNA"/>
</dbReference>
<dbReference type="InterPro" id="IPR037873">
    <property type="entry name" value="BamE-like"/>
</dbReference>
<evidence type="ECO:0000256" key="1">
    <source>
        <dbReference type="ARBA" id="ARBA00022729"/>
    </source>
</evidence>
<keyword evidence="4" id="KW-1185">Reference proteome</keyword>
<dbReference type="PROSITE" id="PS51257">
    <property type="entry name" value="PROKAR_LIPOPROTEIN"/>
    <property type="match status" value="1"/>
</dbReference>